<dbReference type="Proteomes" id="UP000253664">
    <property type="component" value="Unassembled WGS sequence"/>
</dbReference>
<dbReference type="AlphaFoldDB" id="A0A367L5Q0"/>
<accession>A0A367L5Q0</accession>
<feature type="region of interest" description="Disordered" evidence="1">
    <location>
        <begin position="102"/>
        <end position="131"/>
    </location>
</feature>
<feature type="compositionally biased region" description="Basic residues" evidence="1">
    <location>
        <begin position="151"/>
        <end position="163"/>
    </location>
</feature>
<evidence type="ECO:0000256" key="1">
    <source>
        <dbReference type="SAM" id="MobiDB-lite"/>
    </source>
</evidence>
<organism evidence="2 3">
    <name type="scientific">Ophiocordyceps polyrhachis-furcata BCC 54312</name>
    <dbReference type="NCBI Taxonomy" id="1330021"/>
    <lineage>
        <taxon>Eukaryota</taxon>
        <taxon>Fungi</taxon>
        <taxon>Dikarya</taxon>
        <taxon>Ascomycota</taxon>
        <taxon>Pezizomycotina</taxon>
        <taxon>Sordariomycetes</taxon>
        <taxon>Hypocreomycetidae</taxon>
        <taxon>Hypocreales</taxon>
        <taxon>Ophiocordycipitaceae</taxon>
        <taxon>Ophiocordyceps</taxon>
    </lineage>
</organism>
<gene>
    <name evidence="2" type="ORF">L249_3932</name>
</gene>
<evidence type="ECO:0000313" key="2">
    <source>
        <dbReference type="EMBL" id="RCI09747.1"/>
    </source>
</evidence>
<protein>
    <submittedName>
        <fullName evidence="2">Uncharacterized protein</fullName>
    </submittedName>
</protein>
<dbReference type="EMBL" id="LKCN02000014">
    <property type="protein sequence ID" value="RCI09747.1"/>
    <property type="molecule type" value="Genomic_DNA"/>
</dbReference>
<proteinExistence type="predicted"/>
<reference evidence="2 3" key="1">
    <citation type="journal article" date="2015" name="BMC Genomics">
        <title>Insights from the genome of Ophiocordyceps polyrhachis-furcata to pathogenicity and host specificity in insect fungi.</title>
        <authorList>
            <person name="Wichadakul D."/>
            <person name="Kobmoo N."/>
            <person name="Ingsriswang S."/>
            <person name="Tangphatsornruang S."/>
            <person name="Chantasingh D."/>
            <person name="Luangsa-ard J.J."/>
            <person name="Eurwilaichitr L."/>
        </authorList>
    </citation>
    <scope>NUCLEOTIDE SEQUENCE [LARGE SCALE GENOMIC DNA]</scope>
    <source>
        <strain evidence="2 3">BCC 54312</strain>
    </source>
</reference>
<comment type="caution">
    <text evidence="2">The sequence shown here is derived from an EMBL/GenBank/DDBJ whole genome shotgun (WGS) entry which is preliminary data.</text>
</comment>
<name>A0A367L5Q0_9HYPO</name>
<feature type="non-terminal residue" evidence="2">
    <location>
        <position position="201"/>
    </location>
</feature>
<keyword evidence="3" id="KW-1185">Reference proteome</keyword>
<feature type="region of interest" description="Disordered" evidence="1">
    <location>
        <begin position="148"/>
        <end position="182"/>
    </location>
</feature>
<sequence>MAGKGRSVQMGLFLSWVFQRGEHLARVPRVLVFPLFAPPPSPFLSFYPRPLFGCSCLNPLDAGALGNCSITAVGSLLGHSGEPHAKRGREKNKDAEIQTRAAATKITARSKGSGNKEGDGGEGGGKAEGLNRRQGLGWAWKDCIASGGDGKKKKNHGKCHPKKAASQCVGRPSGKGNDGWKRVDVDGWREVKGGTSAMLHY</sequence>
<evidence type="ECO:0000313" key="3">
    <source>
        <dbReference type="Proteomes" id="UP000253664"/>
    </source>
</evidence>